<feature type="site" description="Contributes to redox potential value" evidence="8">
    <location>
        <position position="34"/>
    </location>
</feature>
<evidence type="ECO:0000313" key="12">
    <source>
        <dbReference type="Proteomes" id="UP000257323"/>
    </source>
</evidence>
<proteinExistence type="inferred from homology"/>
<dbReference type="PIRSF" id="PIRSF000077">
    <property type="entry name" value="Thioredoxin"/>
    <property type="match status" value="1"/>
</dbReference>
<dbReference type="PANTHER" id="PTHR45663">
    <property type="entry name" value="GEO12009P1"/>
    <property type="match status" value="1"/>
</dbReference>
<keyword evidence="4 9" id="KW-1015">Disulfide bond</keyword>
<feature type="site" description="Contributes to redox potential value" evidence="8">
    <location>
        <position position="35"/>
    </location>
</feature>
<dbReference type="GO" id="GO:0005829">
    <property type="term" value="C:cytosol"/>
    <property type="evidence" value="ECO:0007669"/>
    <property type="project" value="TreeGrafter"/>
</dbReference>
<dbReference type="Proteomes" id="UP000257323">
    <property type="component" value="Unassembled WGS sequence"/>
</dbReference>
<dbReference type="InterPro" id="IPR005746">
    <property type="entry name" value="Thioredoxin"/>
</dbReference>
<dbReference type="PRINTS" id="PR00421">
    <property type="entry name" value="THIOREDOXIN"/>
</dbReference>
<name>A0A3E2BQD2_9BACT</name>
<dbReference type="GO" id="GO:0015035">
    <property type="term" value="F:protein-disulfide reductase activity"/>
    <property type="evidence" value="ECO:0007669"/>
    <property type="project" value="UniProtKB-UniRule"/>
</dbReference>
<evidence type="ECO:0000259" key="10">
    <source>
        <dbReference type="PROSITE" id="PS51352"/>
    </source>
</evidence>
<keyword evidence="3" id="KW-0249">Electron transport</keyword>
<evidence type="ECO:0000256" key="1">
    <source>
        <dbReference type="ARBA" id="ARBA00008987"/>
    </source>
</evidence>
<feature type="active site" description="Nucleophile" evidence="8">
    <location>
        <position position="33"/>
    </location>
</feature>
<comment type="similarity">
    <text evidence="1 7">Belongs to the thioredoxin family.</text>
</comment>
<evidence type="ECO:0000256" key="3">
    <source>
        <dbReference type="ARBA" id="ARBA00022982"/>
    </source>
</evidence>
<dbReference type="PROSITE" id="PS00194">
    <property type="entry name" value="THIOREDOXIN_1"/>
    <property type="match status" value="1"/>
</dbReference>
<dbReference type="CDD" id="cd02947">
    <property type="entry name" value="TRX_family"/>
    <property type="match status" value="1"/>
</dbReference>
<protein>
    <recommendedName>
        <fullName evidence="6 7">Thioredoxin</fullName>
    </recommendedName>
</protein>
<dbReference type="PANTHER" id="PTHR45663:SF11">
    <property type="entry name" value="GEO12009P1"/>
    <property type="match status" value="1"/>
</dbReference>
<dbReference type="InterPro" id="IPR013766">
    <property type="entry name" value="Thioredoxin_domain"/>
</dbReference>
<sequence>MSSNLIQATDATFEQEVIKSDLPVLVDFWAPWCGPCLMVAPVIEQIAETYRGRLKVVKVNVDENPGVSARYQIMSIPTLILFKGGQPVDSVVGALPKNQLVNFLSRHLTQA</sequence>
<evidence type="ECO:0000256" key="9">
    <source>
        <dbReference type="PIRSR" id="PIRSR000077-4"/>
    </source>
</evidence>
<dbReference type="EMBL" id="QUAH01000001">
    <property type="protein sequence ID" value="RFT16929.1"/>
    <property type="molecule type" value="Genomic_DNA"/>
</dbReference>
<feature type="site" description="Deprotonates C-terminal active site Cys" evidence="8">
    <location>
        <position position="27"/>
    </location>
</feature>
<dbReference type="Gene3D" id="3.40.30.10">
    <property type="entry name" value="Glutaredoxin"/>
    <property type="match status" value="1"/>
</dbReference>
<reference evidence="11 12" key="1">
    <citation type="submission" date="2018-08" db="EMBL/GenBank/DDBJ databases">
        <title>Genome analysis of the thermophilic bacterium of the candidate phylum Aminicenantes from deep subsurface aquifer revealed its physiology and ecological role.</title>
        <authorList>
            <person name="Kadnikov V.V."/>
            <person name="Mardanov A.V."/>
            <person name="Beletsky A.V."/>
            <person name="Karnachuk O.V."/>
            <person name="Ravin N.V."/>
        </authorList>
    </citation>
    <scope>NUCLEOTIDE SEQUENCE [LARGE SCALE GENOMIC DNA]</scope>
    <source>
        <strain evidence="11">BY38</strain>
    </source>
</reference>
<feature type="disulfide bond" description="Redox-active" evidence="9">
    <location>
        <begin position="33"/>
        <end position="36"/>
    </location>
</feature>
<dbReference type="GO" id="GO:0045454">
    <property type="term" value="P:cell redox homeostasis"/>
    <property type="evidence" value="ECO:0007669"/>
    <property type="project" value="TreeGrafter"/>
</dbReference>
<feature type="domain" description="Thioredoxin" evidence="10">
    <location>
        <begin position="1"/>
        <end position="109"/>
    </location>
</feature>
<keyword evidence="2" id="KW-0813">Transport</keyword>
<evidence type="ECO:0000256" key="5">
    <source>
        <dbReference type="ARBA" id="ARBA00023284"/>
    </source>
</evidence>
<gene>
    <name evidence="11" type="ORF">OP8BY_0871</name>
</gene>
<keyword evidence="5 9" id="KW-0676">Redox-active center</keyword>
<dbReference type="AlphaFoldDB" id="A0A3E2BQD2"/>
<dbReference type="InterPro" id="IPR017937">
    <property type="entry name" value="Thioredoxin_CS"/>
</dbReference>
<dbReference type="InterPro" id="IPR036249">
    <property type="entry name" value="Thioredoxin-like_sf"/>
</dbReference>
<evidence type="ECO:0000256" key="7">
    <source>
        <dbReference type="PIRNR" id="PIRNR000077"/>
    </source>
</evidence>
<dbReference type="FunFam" id="3.40.30.10:FF:000001">
    <property type="entry name" value="Thioredoxin"/>
    <property type="match status" value="1"/>
</dbReference>
<evidence type="ECO:0000313" key="11">
    <source>
        <dbReference type="EMBL" id="RFT16929.1"/>
    </source>
</evidence>
<accession>A0A3E2BQD2</accession>
<comment type="caution">
    <text evidence="11">The sequence shown here is derived from an EMBL/GenBank/DDBJ whole genome shotgun (WGS) entry which is preliminary data.</text>
</comment>
<dbReference type="SUPFAM" id="SSF52833">
    <property type="entry name" value="Thioredoxin-like"/>
    <property type="match status" value="1"/>
</dbReference>
<dbReference type="PROSITE" id="PS51352">
    <property type="entry name" value="THIOREDOXIN_2"/>
    <property type="match status" value="1"/>
</dbReference>
<evidence type="ECO:0000256" key="4">
    <source>
        <dbReference type="ARBA" id="ARBA00023157"/>
    </source>
</evidence>
<organism evidence="11 12">
    <name type="scientific">Candidatus Saccharicenans subterraneus</name>
    <dbReference type="NCBI Taxonomy" id="2508984"/>
    <lineage>
        <taxon>Bacteria</taxon>
        <taxon>Candidatus Aminicenantota</taxon>
        <taxon>Candidatus Aminicenantia</taxon>
        <taxon>Candidatus Aminicenantales</taxon>
        <taxon>Candidatus Saccharicenantaceae</taxon>
        <taxon>Candidatus Saccharicenans</taxon>
    </lineage>
</organism>
<dbReference type="Pfam" id="PF00085">
    <property type="entry name" value="Thioredoxin"/>
    <property type="match status" value="1"/>
</dbReference>
<evidence type="ECO:0000256" key="8">
    <source>
        <dbReference type="PIRSR" id="PIRSR000077-1"/>
    </source>
</evidence>
<evidence type="ECO:0000256" key="2">
    <source>
        <dbReference type="ARBA" id="ARBA00022448"/>
    </source>
</evidence>
<evidence type="ECO:0000256" key="6">
    <source>
        <dbReference type="NCBIfam" id="TIGR01068"/>
    </source>
</evidence>
<feature type="active site" description="Nucleophile" evidence="8">
    <location>
        <position position="36"/>
    </location>
</feature>
<dbReference type="NCBIfam" id="TIGR01068">
    <property type="entry name" value="thioredoxin"/>
    <property type="match status" value="1"/>
</dbReference>